<feature type="domain" description="FDX-ACB" evidence="1">
    <location>
        <begin position="1"/>
        <end position="77"/>
    </location>
</feature>
<accession>A0A1S1P0N9</accession>
<organism evidence="2 3">
    <name type="scientific">Methylorubrum extorquens</name>
    <name type="common">Methylobacterium dichloromethanicum</name>
    <name type="synonym">Methylobacterium extorquens</name>
    <dbReference type="NCBI Taxonomy" id="408"/>
    <lineage>
        <taxon>Bacteria</taxon>
        <taxon>Pseudomonadati</taxon>
        <taxon>Pseudomonadota</taxon>
        <taxon>Alphaproteobacteria</taxon>
        <taxon>Hyphomicrobiales</taxon>
        <taxon>Methylobacteriaceae</taxon>
        <taxon>Methylorubrum</taxon>
    </lineage>
</organism>
<dbReference type="Gene3D" id="3.30.70.380">
    <property type="entry name" value="Ferrodoxin-fold anticodon-binding domain"/>
    <property type="match status" value="1"/>
</dbReference>
<protein>
    <recommendedName>
        <fullName evidence="1">FDX-ACB domain-containing protein</fullName>
    </recommendedName>
</protein>
<evidence type="ECO:0000259" key="1">
    <source>
        <dbReference type="PROSITE" id="PS51447"/>
    </source>
</evidence>
<dbReference type="InterPro" id="IPR005121">
    <property type="entry name" value="Fdx_antiC-bd"/>
</dbReference>
<dbReference type="SUPFAM" id="SSF54991">
    <property type="entry name" value="Anticodon-binding domain of PheRS"/>
    <property type="match status" value="1"/>
</dbReference>
<proteinExistence type="predicted"/>
<name>A0A1S1P0N9_METEX</name>
<dbReference type="InterPro" id="IPR036690">
    <property type="entry name" value="Fdx_antiC-bd_sf"/>
</dbReference>
<dbReference type="AlphaFoldDB" id="A0A1S1P0N9"/>
<sequence>MPAADILKAAQGAERKLITGIEVFDLYEGAGIPDGSKSVAVAVRLQPSERTLTDAEIEAVSAKIVAEVSKKTGATLRS</sequence>
<dbReference type="Pfam" id="PF03147">
    <property type="entry name" value="FDX-ACB"/>
    <property type="match status" value="1"/>
</dbReference>
<gene>
    <name evidence="2" type="ORF">BK022_23345</name>
</gene>
<evidence type="ECO:0000313" key="3">
    <source>
        <dbReference type="Proteomes" id="UP000180215"/>
    </source>
</evidence>
<dbReference type="PROSITE" id="PS51447">
    <property type="entry name" value="FDX_ACB"/>
    <property type="match status" value="1"/>
</dbReference>
<dbReference type="Proteomes" id="UP000180215">
    <property type="component" value="Unassembled WGS sequence"/>
</dbReference>
<reference evidence="2 3" key="1">
    <citation type="submission" date="2016-10" db="EMBL/GenBank/DDBJ databases">
        <title>Draft genome sequence of Methylobacterium extorquens CP3, a seed endophyte of Crotalaria pumila with plant growth-promoting and metal tolerance properties.</title>
        <authorList>
            <person name="Sanchez-Lopez A.S."/>
            <person name="Van Hamme J.D."/>
            <person name="Thijs S."/>
            <person name="Mcammond B.M."/>
            <person name="Stevens V."/>
            <person name="Gonzalez-Chavez M.D.C."/>
            <person name="Vangronsveld J."/>
        </authorList>
    </citation>
    <scope>NUCLEOTIDE SEQUENCE [LARGE SCALE GENOMIC DNA]</scope>
    <source>
        <strain evidence="2 3">CP3</strain>
    </source>
</reference>
<evidence type="ECO:0000313" key="2">
    <source>
        <dbReference type="EMBL" id="OHV14851.1"/>
    </source>
</evidence>
<dbReference type="EMBL" id="MNAO01000414">
    <property type="protein sequence ID" value="OHV14851.1"/>
    <property type="molecule type" value="Genomic_DNA"/>
</dbReference>
<dbReference type="SMART" id="SM00896">
    <property type="entry name" value="FDX-ACB"/>
    <property type="match status" value="1"/>
</dbReference>
<comment type="caution">
    <text evidence="2">The sequence shown here is derived from an EMBL/GenBank/DDBJ whole genome shotgun (WGS) entry which is preliminary data.</text>
</comment>